<sequence length="174" mass="19724">MATGKKTEMLVGHYVYCKTHPSDCKPHKEVRVVALNNYTWGLITSVNAEVNRTIQSMTDQDQYGVEEKWVYPVSGYGDCEDYVLVKRQKLAALGLPISALLITKAVSNGEGHAILTIRTNKGDLILDSLTYKVWAWHKSPYLILARQSPFHAGKWERVRDLRKEEAFTAVSNNR</sequence>
<dbReference type="InterPro" id="IPR010319">
    <property type="entry name" value="Transglutaminase-like_Cys_pept"/>
</dbReference>
<name>A0A1F6BXK7_9BACT</name>
<dbReference type="Gene3D" id="3.10.620.30">
    <property type="match status" value="1"/>
</dbReference>
<dbReference type="PANTHER" id="PTHR39327">
    <property type="match status" value="1"/>
</dbReference>
<evidence type="ECO:0000313" key="2">
    <source>
        <dbReference type="Proteomes" id="UP000176322"/>
    </source>
</evidence>
<dbReference type="Pfam" id="PF06035">
    <property type="entry name" value="Peptidase_C93"/>
    <property type="match status" value="1"/>
</dbReference>
<dbReference type="AlphaFoldDB" id="A0A1F6BXK7"/>
<evidence type="ECO:0008006" key="3">
    <source>
        <dbReference type="Google" id="ProtNLM"/>
    </source>
</evidence>
<protein>
    <recommendedName>
        <fullName evidence="3">Transglutaminase</fullName>
    </recommendedName>
</protein>
<evidence type="ECO:0000313" key="1">
    <source>
        <dbReference type="EMBL" id="OGG41553.1"/>
    </source>
</evidence>
<dbReference type="Proteomes" id="UP000176322">
    <property type="component" value="Unassembled WGS sequence"/>
</dbReference>
<accession>A0A1F6BXK7</accession>
<dbReference type="STRING" id="1798475.A2837_02700"/>
<gene>
    <name evidence="1" type="ORF">A2837_02700</name>
</gene>
<dbReference type="PANTHER" id="PTHR39327:SF1">
    <property type="entry name" value="BLR5470 PROTEIN"/>
    <property type="match status" value="1"/>
</dbReference>
<dbReference type="EMBL" id="MFKO01000008">
    <property type="protein sequence ID" value="OGG41553.1"/>
    <property type="molecule type" value="Genomic_DNA"/>
</dbReference>
<organism evidence="1 2">
    <name type="scientific">Candidatus Kaiserbacteria bacterium RIFCSPHIGHO2_01_FULL_46_22</name>
    <dbReference type="NCBI Taxonomy" id="1798475"/>
    <lineage>
        <taxon>Bacteria</taxon>
        <taxon>Candidatus Kaiseribacteriota</taxon>
    </lineage>
</organism>
<proteinExistence type="predicted"/>
<comment type="caution">
    <text evidence="1">The sequence shown here is derived from an EMBL/GenBank/DDBJ whole genome shotgun (WGS) entry which is preliminary data.</text>
</comment>
<reference evidence="1 2" key="1">
    <citation type="journal article" date="2016" name="Nat. Commun.">
        <title>Thousands of microbial genomes shed light on interconnected biogeochemical processes in an aquifer system.</title>
        <authorList>
            <person name="Anantharaman K."/>
            <person name="Brown C.T."/>
            <person name="Hug L.A."/>
            <person name="Sharon I."/>
            <person name="Castelle C.J."/>
            <person name="Probst A.J."/>
            <person name="Thomas B.C."/>
            <person name="Singh A."/>
            <person name="Wilkins M.J."/>
            <person name="Karaoz U."/>
            <person name="Brodie E.L."/>
            <person name="Williams K.H."/>
            <person name="Hubbard S.S."/>
            <person name="Banfield J.F."/>
        </authorList>
    </citation>
    <scope>NUCLEOTIDE SEQUENCE [LARGE SCALE GENOMIC DNA]</scope>
</reference>